<feature type="compositionally biased region" description="Basic residues" evidence="1">
    <location>
        <begin position="442"/>
        <end position="456"/>
    </location>
</feature>
<gene>
    <name evidence="2" type="ORF">LOC62_02G002910</name>
</gene>
<feature type="region of interest" description="Disordered" evidence="1">
    <location>
        <begin position="867"/>
        <end position="999"/>
    </location>
</feature>
<feature type="compositionally biased region" description="Low complexity" evidence="1">
    <location>
        <begin position="914"/>
        <end position="934"/>
    </location>
</feature>
<feature type="compositionally biased region" description="Low complexity" evidence="1">
    <location>
        <begin position="533"/>
        <end position="548"/>
    </location>
</feature>
<sequence length="1266" mass="132657">MSNAESSSSKRHLSQSTPTPATPAGKRPKTHQPDAPTTPAFPTHEGPGSDDVEVVAAYDEWQRAVQARDRASATLTSRAELKDQAHEHLLKRSMALGEAKAARRMAGAAVATFVERANASITPACRKVMEALTLFGPRHVAYSDVEERWKRLDIAADAADKDLGRKTAAYRTAARNGVDKAAASQAWRGASEVQEAISVQLEAVRAEAKTMVADVQAAAGELQRSHSAWDTLVQNTRPSAAVVNEALTAAITKLDEVQRSVDDSQKVEGETRRLWDKALVAWQQADELVEDKKRAYRTLLERTSLAGAIAAGAAKATFPSVGAGQPWPLRRSWPPGSSSQQVATPQQPHVSPQSVPRPPQQAPLSSPLQAMSERRRGKRRAESTASAEEGQPLVLSQPPPQHSMAPQMVAAEGEPTLAQWDFVNRFGDKYEIPSAPAATTQRPRRRHEGNPRRAKASVRPEEDPDSPSPFAFNMPPLPAPQPPVGSKKEHWRALGREAEGAPSELSATAPHPMAPPAVPPPHSQPPHAPLPVPAQSAAPANPAPAASSKQKHYRALGRVADGAHIEVGQPQAPYPQPPPHSQPPPHNVPPPQAQPPSMATPSDLYTYAPLSRPMGPPPPTSESSKRKQLRALGKGEGGTDPPSAPGSSAVASSQRTSAQQAASAQPPAVASVPPGATTQRRLRRLAKAPVKDLGFAVPALPARLQPAPANQAAPQAAEAPQAVAGPNPQLGELALAEWQQYVAAQPAQALGAVVPQSNQPPASTMHPPVPPEMLAAAQSYAAMDHMELFHATDPARRRAGGTGSQLVAALTEQLAAAQVQQGSIAPPGEADHLAWIQAAAMGLPGQRAGWQGGGVNAATPNTQTWVQAGTTAPPEHQQPQQKLQQQEQQQYQQQQQQQSVWQNAMATPVQSDTQPSGQPAAAAPSGQQPAWQGGMAMSAESSSQGSVQPVATVQSAPHQQPVWQGGMATPVESNTQQWVQPSPTAPPAQQPMWQGGMSTPAASEAQASAQTVPMLPPQQTGSHGGMATPQVEPHTQMWVQPAAVAPSMMSPVQADAAAWAQQPVWQGETAARVAERGVYNLPLPPRGLQLQPPPAPGMIVDLVSPEISPAALPSPPAPKPKRKSKSRRSRAQAALGEGVEPVLATGPGALGAAALPGGSRSSSSVLGAPGASAGAELAPPAPHVQTGFIDPRVLFGGPHVPRPSRRVFSGFPAPGETVVRGVVAPMPGDGEEDKAGEEADADADVDPFNAVLPDAGGDFWSSWLGS</sequence>
<feature type="compositionally biased region" description="Polar residues" evidence="1">
    <location>
        <begin position="939"/>
        <end position="962"/>
    </location>
</feature>
<feature type="compositionally biased region" description="Polar residues" evidence="1">
    <location>
        <begin position="904"/>
        <end position="913"/>
    </location>
</feature>
<dbReference type="RefSeq" id="XP_062625418.1">
    <property type="nucleotide sequence ID" value="XM_062769434.1"/>
</dbReference>
<evidence type="ECO:0000313" key="3">
    <source>
        <dbReference type="Proteomes" id="UP000827549"/>
    </source>
</evidence>
<feature type="compositionally biased region" description="Basic residues" evidence="1">
    <location>
        <begin position="1119"/>
        <end position="1130"/>
    </location>
</feature>
<accession>A0AAF0Y7L2</accession>
<name>A0AAF0Y7L2_9TREE</name>
<feature type="region of interest" description="Disordered" evidence="1">
    <location>
        <begin position="318"/>
        <end position="407"/>
    </location>
</feature>
<dbReference type="Proteomes" id="UP000827549">
    <property type="component" value="Chromosome 2"/>
</dbReference>
<feature type="compositionally biased region" description="Pro residues" evidence="1">
    <location>
        <begin position="512"/>
        <end position="532"/>
    </location>
</feature>
<organism evidence="2 3">
    <name type="scientific">Vanrija pseudolonga</name>
    <dbReference type="NCBI Taxonomy" id="143232"/>
    <lineage>
        <taxon>Eukaryota</taxon>
        <taxon>Fungi</taxon>
        <taxon>Dikarya</taxon>
        <taxon>Basidiomycota</taxon>
        <taxon>Agaricomycotina</taxon>
        <taxon>Tremellomycetes</taxon>
        <taxon>Trichosporonales</taxon>
        <taxon>Trichosporonaceae</taxon>
        <taxon>Vanrija</taxon>
    </lineage>
</organism>
<proteinExistence type="predicted"/>
<feature type="region of interest" description="Disordered" evidence="1">
    <location>
        <begin position="432"/>
        <end position="681"/>
    </location>
</feature>
<dbReference type="GeneID" id="87806157"/>
<feature type="region of interest" description="Disordered" evidence="1">
    <location>
        <begin position="1109"/>
        <end position="1178"/>
    </location>
</feature>
<protein>
    <submittedName>
        <fullName evidence="2">Uncharacterized protein</fullName>
    </submittedName>
</protein>
<feature type="compositionally biased region" description="Basic and acidic residues" evidence="1">
    <location>
        <begin position="486"/>
        <end position="499"/>
    </location>
</feature>
<feature type="compositionally biased region" description="Polar residues" evidence="1">
    <location>
        <begin position="335"/>
        <end position="344"/>
    </location>
</feature>
<feature type="compositionally biased region" description="Pro residues" evidence="1">
    <location>
        <begin position="572"/>
        <end position="594"/>
    </location>
</feature>
<feature type="compositionally biased region" description="Low complexity" evidence="1">
    <location>
        <begin position="645"/>
        <end position="678"/>
    </location>
</feature>
<feature type="compositionally biased region" description="Low complexity" evidence="1">
    <location>
        <begin position="345"/>
        <end position="354"/>
    </location>
</feature>
<feature type="compositionally biased region" description="Low complexity" evidence="1">
    <location>
        <begin position="877"/>
        <end position="902"/>
    </location>
</feature>
<dbReference type="AlphaFoldDB" id="A0AAF0Y7L2"/>
<keyword evidence="3" id="KW-1185">Reference proteome</keyword>
<feature type="region of interest" description="Disordered" evidence="1">
    <location>
        <begin position="1"/>
        <end position="51"/>
    </location>
</feature>
<evidence type="ECO:0000256" key="1">
    <source>
        <dbReference type="SAM" id="MobiDB-lite"/>
    </source>
</evidence>
<evidence type="ECO:0000313" key="2">
    <source>
        <dbReference type="EMBL" id="WOO79386.1"/>
    </source>
</evidence>
<feature type="compositionally biased region" description="Low complexity" evidence="1">
    <location>
        <begin position="1141"/>
        <end position="1170"/>
    </location>
</feature>
<dbReference type="EMBL" id="CP086715">
    <property type="protein sequence ID" value="WOO79386.1"/>
    <property type="molecule type" value="Genomic_DNA"/>
</dbReference>
<reference evidence="2" key="1">
    <citation type="submission" date="2023-10" db="EMBL/GenBank/DDBJ databases">
        <authorList>
            <person name="Noh H."/>
        </authorList>
    </citation>
    <scope>NUCLEOTIDE SEQUENCE</scope>
    <source>
        <strain evidence="2">DUCC4014</strain>
    </source>
</reference>